<protein>
    <submittedName>
        <fullName evidence="2">Uncharacterized protein</fullName>
    </submittedName>
</protein>
<keyword evidence="3" id="KW-1185">Reference proteome</keyword>
<dbReference type="AlphaFoldDB" id="A0A7J8HS49"/>
<gene>
    <name evidence="2" type="ORF">HJG63_010959</name>
</gene>
<accession>A0A7J8HS49</accession>
<sequence>MEKPASTSKVPSLGSGVFCSDSKENKIMEKTGHKKHTLGVNVSHHLPMRPSSGKKTSSELLLILHYGELYNYFIPYYNVTKIEKKCTINVMCLNHPEIPLPPPHTPAPSMEKLSSMKLVPGT</sequence>
<evidence type="ECO:0000313" key="3">
    <source>
        <dbReference type="Proteomes" id="UP000593571"/>
    </source>
</evidence>
<feature type="region of interest" description="Disordered" evidence="1">
    <location>
        <begin position="32"/>
        <end position="54"/>
    </location>
</feature>
<dbReference type="Proteomes" id="UP000593571">
    <property type="component" value="Unassembled WGS sequence"/>
</dbReference>
<dbReference type="EMBL" id="JACASE010000004">
    <property type="protein sequence ID" value="KAF6474821.1"/>
    <property type="molecule type" value="Genomic_DNA"/>
</dbReference>
<feature type="region of interest" description="Disordered" evidence="1">
    <location>
        <begin position="100"/>
        <end position="122"/>
    </location>
</feature>
<proteinExistence type="predicted"/>
<name>A0A7J8HS49_ROUAE</name>
<evidence type="ECO:0000313" key="2">
    <source>
        <dbReference type="EMBL" id="KAF6474821.1"/>
    </source>
</evidence>
<comment type="caution">
    <text evidence="2">The sequence shown here is derived from an EMBL/GenBank/DDBJ whole genome shotgun (WGS) entry which is preliminary data.</text>
</comment>
<evidence type="ECO:0000256" key="1">
    <source>
        <dbReference type="SAM" id="MobiDB-lite"/>
    </source>
</evidence>
<reference evidence="2 3" key="1">
    <citation type="journal article" date="2020" name="Nature">
        <title>Six reference-quality genomes reveal evolution of bat adaptations.</title>
        <authorList>
            <person name="Jebb D."/>
            <person name="Huang Z."/>
            <person name="Pippel M."/>
            <person name="Hughes G.M."/>
            <person name="Lavrichenko K."/>
            <person name="Devanna P."/>
            <person name="Winkler S."/>
            <person name="Jermiin L.S."/>
            <person name="Skirmuntt E.C."/>
            <person name="Katzourakis A."/>
            <person name="Burkitt-Gray L."/>
            <person name="Ray D.A."/>
            <person name="Sullivan K.A.M."/>
            <person name="Roscito J.G."/>
            <person name="Kirilenko B.M."/>
            <person name="Davalos L.M."/>
            <person name="Corthals A.P."/>
            <person name="Power M.L."/>
            <person name="Jones G."/>
            <person name="Ransome R.D."/>
            <person name="Dechmann D.K.N."/>
            <person name="Locatelli A.G."/>
            <person name="Puechmaille S.J."/>
            <person name="Fedrigo O."/>
            <person name="Jarvis E.D."/>
            <person name="Hiller M."/>
            <person name="Vernes S.C."/>
            <person name="Myers E.W."/>
            <person name="Teeling E.C."/>
        </authorList>
    </citation>
    <scope>NUCLEOTIDE SEQUENCE [LARGE SCALE GENOMIC DNA]</scope>
    <source>
        <strain evidence="2">MRouAeg1</strain>
        <tissue evidence="2">Muscle</tissue>
    </source>
</reference>
<organism evidence="2 3">
    <name type="scientific">Rousettus aegyptiacus</name>
    <name type="common">Egyptian fruit bat</name>
    <name type="synonym">Pteropus aegyptiacus</name>
    <dbReference type="NCBI Taxonomy" id="9407"/>
    <lineage>
        <taxon>Eukaryota</taxon>
        <taxon>Metazoa</taxon>
        <taxon>Chordata</taxon>
        <taxon>Craniata</taxon>
        <taxon>Vertebrata</taxon>
        <taxon>Euteleostomi</taxon>
        <taxon>Mammalia</taxon>
        <taxon>Eutheria</taxon>
        <taxon>Laurasiatheria</taxon>
        <taxon>Chiroptera</taxon>
        <taxon>Yinpterochiroptera</taxon>
        <taxon>Pteropodoidea</taxon>
        <taxon>Pteropodidae</taxon>
        <taxon>Rousettinae</taxon>
        <taxon>Rousettus</taxon>
    </lineage>
</organism>